<dbReference type="AlphaFoldDB" id="K1XY63"/>
<feature type="compositionally biased region" description="Low complexity" evidence="1">
    <location>
        <begin position="190"/>
        <end position="200"/>
    </location>
</feature>
<keyword evidence="2" id="KW-1133">Transmembrane helix</keyword>
<reference evidence="3" key="1">
    <citation type="journal article" date="2012" name="Science">
        <title>Fermentation, hydrogen, and sulfur metabolism in multiple uncultivated bacterial phyla.</title>
        <authorList>
            <person name="Wrighton K.C."/>
            <person name="Thomas B.C."/>
            <person name="Sharon I."/>
            <person name="Miller C.S."/>
            <person name="Castelle C.J."/>
            <person name="VerBerkmoes N.C."/>
            <person name="Wilkins M.J."/>
            <person name="Hettich R.L."/>
            <person name="Lipton M.S."/>
            <person name="Williams K.H."/>
            <person name="Long P.E."/>
            <person name="Banfield J.F."/>
        </authorList>
    </citation>
    <scope>NUCLEOTIDE SEQUENCE [LARGE SCALE GENOMIC DNA]</scope>
</reference>
<keyword evidence="2" id="KW-0472">Membrane</keyword>
<proteinExistence type="predicted"/>
<dbReference type="SUPFAM" id="SSF74853">
    <property type="entry name" value="Lamin A/C globular tail domain"/>
    <property type="match status" value="1"/>
</dbReference>
<organism evidence="3">
    <name type="scientific">uncultured bacterium</name>
    <name type="common">gcode 4</name>
    <dbReference type="NCBI Taxonomy" id="1234023"/>
    <lineage>
        <taxon>Bacteria</taxon>
        <taxon>environmental samples</taxon>
    </lineage>
</organism>
<feature type="transmembrane region" description="Helical" evidence="2">
    <location>
        <begin position="246"/>
        <end position="265"/>
    </location>
</feature>
<accession>K1XY63</accession>
<dbReference type="InterPro" id="IPR036415">
    <property type="entry name" value="Lamin_tail_dom_sf"/>
</dbReference>
<name>K1XY63_9BACT</name>
<gene>
    <name evidence="3" type="ORF">ACD_78C00212G0002</name>
</gene>
<protein>
    <submittedName>
        <fullName evidence="3">Uncharacterized protein</fullName>
    </submittedName>
</protein>
<evidence type="ECO:0000256" key="2">
    <source>
        <dbReference type="SAM" id="Phobius"/>
    </source>
</evidence>
<evidence type="ECO:0000256" key="1">
    <source>
        <dbReference type="SAM" id="MobiDB-lite"/>
    </source>
</evidence>
<sequence>MTQPGSKTFYSFKPDGYPQDAYLYTGAILLKKSSPLIFFTIISPTNESKIKQNNYIIEYSPDVHFRDTEVVLGSNNMVDVSITNESDKTVDIGFYQVQSESSMTEIPEGTMLAPDKTYTVSFEYTGTSPIVLRSPDGEEWGILQVVRAEPKVEIKPTPYKYSQNSTVMSPQVQKPEENIPLAEPVTESVTETPVSSEPTLTPTPEPVIAPVVPTPAVSPENVPATSDIAADIKTSVSESGTGIQPVYIFSLLSIAVLLGAVQFWVRKKKN</sequence>
<evidence type="ECO:0000313" key="3">
    <source>
        <dbReference type="EMBL" id="EKD29921.1"/>
    </source>
</evidence>
<dbReference type="EMBL" id="AMFJ01034212">
    <property type="protein sequence ID" value="EKD29921.1"/>
    <property type="molecule type" value="Genomic_DNA"/>
</dbReference>
<keyword evidence="2" id="KW-0812">Transmembrane</keyword>
<comment type="caution">
    <text evidence="3">The sequence shown here is derived from an EMBL/GenBank/DDBJ whole genome shotgun (WGS) entry which is preliminary data.</text>
</comment>
<feature type="region of interest" description="Disordered" evidence="1">
    <location>
        <begin position="186"/>
        <end position="206"/>
    </location>
</feature>